<feature type="domain" description="B box-type" evidence="7">
    <location>
        <begin position="141"/>
        <end position="182"/>
    </location>
</feature>
<dbReference type="Gene3D" id="3.30.40.10">
    <property type="entry name" value="Zinc/RING finger domain, C3HC4 (zinc finger)"/>
    <property type="match status" value="1"/>
</dbReference>
<dbReference type="InterPro" id="IPR000315">
    <property type="entry name" value="Znf_B-box"/>
</dbReference>
<dbReference type="CDD" id="cd19804">
    <property type="entry name" value="Bbox1_TRIM19_C-V"/>
    <property type="match status" value="1"/>
</dbReference>
<dbReference type="Gene3D" id="3.30.160.60">
    <property type="entry name" value="Classic Zinc Finger"/>
    <property type="match status" value="1"/>
</dbReference>
<feature type="region of interest" description="Disordered" evidence="5">
    <location>
        <begin position="338"/>
        <end position="401"/>
    </location>
</feature>
<dbReference type="CDD" id="cd19770">
    <property type="entry name" value="Bbox2_TRIM19_C-V"/>
    <property type="match status" value="1"/>
</dbReference>
<proteinExistence type="predicted"/>
<dbReference type="Pfam" id="PF25244">
    <property type="entry name" value="PML_C"/>
    <property type="match status" value="1"/>
</dbReference>
<feature type="domain" description="RING-type" evidence="6">
    <location>
        <begin position="10"/>
        <end position="47"/>
    </location>
</feature>
<protein>
    <submittedName>
        <fullName evidence="8">PML protein</fullName>
    </submittedName>
</protein>
<comment type="caution">
    <text evidence="8">The sequence shown here is derived from an EMBL/GenBank/DDBJ whole genome shotgun (WGS) entry which is preliminary data.</text>
</comment>
<organism evidence="8 9">
    <name type="scientific">Penelope pileata</name>
    <dbReference type="NCBI Taxonomy" id="1118817"/>
    <lineage>
        <taxon>Eukaryota</taxon>
        <taxon>Metazoa</taxon>
        <taxon>Chordata</taxon>
        <taxon>Craniata</taxon>
        <taxon>Vertebrata</taxon>
        <taxon>Euteleostomi</taxon>
        <taxon>Archelosauria</taxon>
        <taxon>Archosauria</taxon>
        <taxon>Dinosauria</taxon>
        <taxon>Saurischia</taxon>
        <taxon>Theropoda</taxon>
        <taxon>Coelurosauria</taxon>
        <taxon>Aves</taxon>
        <taxon>Neognathae</taxon>
        <taxon>Galloanserae</taxon>
        <taxon>Galliformes</taxon>
        <taxon>Cracidae</taxon>
        <taxon>Penelope</taxon>
    </lineage>
</organism>
<dbReference type="GO" id="GO:0045087">
    <property type="term" value="P:innate immune response"/>
    <property type="evidence" value="ECO:0007669"/>
    <property type="project" value="TreeGrafter"/>
</dbReference>
<dbReference type="EMBL" id="WBMW01005467">
    <property type="protein sequence ID" value="NXC49340.1"/>
    <property type="molecule type" value="Genomic_DNA"/>
</dbReference>
<evidence type="ECO:0000256" key="2">
    <source>
        <dbReference type="ARBA" id="ARBA00022771"/>
    </source>
</evidence>
<evidence type="ECO:0000313" key="9">
    <source>
        <dbReference type="Proteomes" id="UP000613066"/>
    </source>
</evidence>
<evidence type="ECO:0000256" key="5">
    <source>
        <dbReference type="SAM" id="MobiDB-lite"/>
    </source>
</evidence>
<evidence type="ECO:0000256" key="1">
    <source>
        <dbReference type="ARBA" id="ARBA00022723"/>
    </source>
</evidence>
<evidence type="ECO:0000256" key="3">
    <source>
        <dbReference type="ARBA" id="ARBA00022833"/>
    </source>
</evidence>
<dbReference type="InterPro" id="IPR047153">
    <property type="entry name" value="TRIM45/56/19-like"/>
</dbReference>
<sequence length="738" mass="80836">LEDEFQFVLCEGCRQESPNLKLLTCLHTLCLGCLSENKPVGQCPMCQAPIPQPDGNVDNVLFSSLQARLRVYRRIASGAPLLCDSCRDSGEYWCGECREFLCTKCFEAHQRYLKRENHEAKKVRDIRAGSPQDFLKVSKKTGSSPCPVPTHKNQTLSIYCKRCCKAMCCICALLDAPHTGQHCDVGTEARLRREELVAAGQELGRRRGGFEAGLQASLASLQEEFSSWARANTQQVDELLGVNACILQAQCRLNKHVASLSRGVQAMARSLSAIASAVGTTLQPQHPPPVGEDVALQLPAPPAERFPALIALRHLRHCSPSSSPCVFVLSGAAPAPAKENSLQVPLTSTPAKRKKDESTNTLPSPAKAIKVEKDNSEWSTPVVPQGPRCSPQPGTSSSAPTVAVTKEGCLLDGTADNSDGTYDSDSDILCLDSDEEDSTDDEFLDPSLLEDFGSMLDDSTSRDSPPLLCSQNTLDVRQGSVVFFDVKTLKNVFIQVVVVDKERIFSALLQSSSNANASNWEMGLTDLLGHLSTIHRPILATFGLWSLPLPTLLKTLMLMGKKEEFCSTVYGFLDVLPLIQQKVPQRDGCKLKVLANRFLSRDLKKCGAVENAEAMRDLCNILEINLETKPTQLLVPASLEAFMSLQPLLDEKLLSKPSAQTLASHLIDLAELWNCFLRDPHRGLQRMCAVVNAHRHATEKKVIRLSKIKAYFLRQQPAASSEALAPNSLPEAIKTEQN</sequence>
<dbReference type="PANTHER" id="PTHR25462:SF302">
    <property type="entry name" value="PROTEIN PML"/>
    <property type="match status" value="1"/>
</dbReference>
<evidence type="ECO:0000256" key="4">
    <source>
        <dbReference type="PROSITE-ProRule" id="PRU00024"/>
    </source>
</evidence>
<evidence type="ECO:0000259" key="7">
    <source>
        <dbReference type="PROSITE" id="PS50119"/>
    </source>
</evidence>
<keyword evidence="1" id="KW-0479">Metal-binding</keyword>
<feature type="domain" description="B box-type" evidence="7">
    <location>
        <begin position="78"/>
        <end position="123"/>
    </location>
</feature>
<dbReference type="GO" id="GO:0008630">
    <property type="term" value="P:intrinsic apoptotic signaling pathway in response to DNA damage"/>
    <property type="evidence" value="ECO:0007669"/>
    <property type="project" value="TreeGrafter"/>
</dbReference>
<dbReference type="InterPro" id="IPR001841">
    <property type="entry name" value="Znf_RING"/>
</dbReference>
<dbReference type="GO" id="GO:0008270">
    <property type="term" value="F:zinc ion binding"/>
    <property type="evidence" value="ECO:0007669"/>
    <property type="project" value="UniProtKB-KW"/>
</dbReference>
<evidence type="ECO:0000259" key="6">
    <source>
        <dbReference type="PROSITE" id="PS50089"/>
    </source>
</evidence>
<dbReference type="Pfam" id="PF22586">
    <property type="entry name" value="ANCHR-like_BBOX"/>
    <property type="match status" value="1"/>
</dbReference>
<dbReference type="SUPFAM" id="SSF57850">
    <property type="entry name" value="RING/U-box"/>
    <property type="match status" value="1"/>
</dbReference>
<reference evidence="8" key="1">
    <citation type="submission" date="2019-09" db="EMBL/GenBank/DDBJ databases">
        <title>Bird 10,000 Genomes (B10K) Project - Family phase.</title>
        <authorList>
            <person name="Zhang G."/>
        </authorList>
    </citation>
    <scope>NUCLEOTIDE SEQUENCE</scope>
    <source>
        <strain evidence="8">B10K-DU-001-08</strain>
        <tissue evidence="8">Muscle</tissue>
    </source>
</reference>
<dbReference type="GO" id="GO:0005654">
    <property type="term" value="C:nucleoplasm"/>
    <property type="evidence" value="ECO:0007669"/>
    <property type="project" value="TreeGrafter"/>
</dbReference>
<dbReference type="PROSITE" id="PS50119">
    <property type="entry name" value="ZF_BBOX"/>
    <property type="match status" value="2"/>
</dbReference>
<keyword evidence="9" id="KW-1185">Reference proteome</keyword>
<evidence type="ECO:0000313" key="8">
    <source>
        <dbReference type="EMBL" id="NXC49340.1"/>
    </source>
</evidence>
<keyword evidence="2 4" id="KW-0863">Zinc-finger</keyword>
<dbReference type="OrthoDB" id="10250935at2759"/>
<dbReference type="Proteomes" id="UP000613066">
    <property type="component" value="Unassembled WGS sequence"/>
</dbReference>
<feature type="non-terminal residue" evidence="8">
    <location>
        <position position="1"/>
    </location>
</feature>
<dbReference type="PROSITE" id="PS00518">
    <property type="entry name" value="ZF_RING_1"/>
    <property type="match status" value="1"/>
</dbReference>
<feature type="non-terminal residue" evidence="8">
    <location>
        <position position="738"/>
    </location>
</feature>
<dbReference type="AlphaFoldDB" id="A0A851PBI5"/>
<dbReference type="SMART" id="SM00336">
    <property type="entry name" value="BBOX"/>
    <property type="match status" value="1"/>
</dbReference>
<dbReference type="SMART" id="SM00184">
    <property type="entry name" value="RING"/>
    <property type="match status" value="1"/>
</dbReference>
<dbReference type="InterPro" id="IPR017907">
    <property type="entry name" value="Znf_RING_CS"/>
</dbReference>
<keyword evidence="3" id="KW-0862">Zinc</keyword>
<name>A0A851PBI5_9GALL</name>
<dbReference type="InterPro" id="IPR057617">
    <property type="entry name" value="PML_C"/>
</dbReference>
<dbReference type="PANTHER" id="PTHR25462">
    <property type="entry name" value="BONUS, ISOFORM C-RELATED"/>
    <property type="match status" value="1"/>
</dbReference>
<accession>A0A851PBI5</accession>
<dbReference type="PROSITE" id="PS50089">
    <property type="entry name" value="ZF_RING_2"/>
    <property type="match status" value="1"/>
</dbReference>
<dbReference type="GO" id="GO:0044790">
    <property type="term" value="P:suppression of viral release by host"/>
    <property type="evidence" value="ECO:0007669"/>
    <property type="project" value="TreeGrafter"/>
</dbReference>
<feature type="compositionally biased region" description="Polar residues" evidence="5">
    <location>
        <begin position="340"/>
        <end position="350"/>
    </location>
</feature>
<gene>
    <name evidence="8" type="primary">Pml</name>
    <name evidence="8" type="ORF">PENPIL_R14326</name>
</gene>
<dbReference type="InterPro" id="IPR013083">
    <property type="entry name" value="Znf_RING/FYVE/PHD"/>
</dbReference>